<comment type="caution">
    <text evidence="23">The sequence shown here is derived from an EMBL/GenBank/DDBJ whole genome shotgun (WGS) entry which is preliminary data.</text>
</comment>
<feature type="chain" id="PRO_5041935173" description="Oxygen sensor histidine kinase NreB" evidence="21">
    <location>
        <begin position="20"/>
        <end position="1120"/>
    </location>
</feature>
<dbReference type="Pfam" id="PF07494">
    <property type="entry name" value="Reg_prop"/>
    <property type="match status" value="1"/>
</dbReference>
<keyword evidence="10" id="KW-0479">Metal-binding</keyword>
<dbReference type="Pfam" id="PF02518">
    <property type="entry name" value="HATPase_c"/>
    <property type="match status" value="1"/>
</dbReference>
<accession>A0AAE3QYN4</accession>
<dbReference type="PROSITE" id="PS50109">
    <property type="entry name" value="HIS_KIN"/>
    <property type="match status" value="1"/>
</dbReference>
<dbReference type="InterPro" id="IPR013783">
    <property type="entry name" value="Ig-like_fold"/>
</dbReference>
<dbReference type="GO" id="GO:0005737">
    <property type="term" value="C:cytoplasm"/>
    <property type="evidence" value="ECO:0007669"/>
    <property type="project" value="UniProtKB-SubCell"/>
</dbReference>
<evidence type="ECO:0000256" key="7">
    <source>
        <dbReference type="ARBA" id="ARBA00022490"/>
    </source>
</evidence>
<dbReference type="InterPro" id="IPR011712">
    <property type="entry name" value="Sig_transdc_His_kin_sub3_dim/P"/>
</dbReference>
<dbReference type="RefSeq" id="WP_313986743.1">
    <property type="nucleotide sequence ID" value="NZ_JASJOS010000017.1"/>
</dbReference>
<evidence type="ECO:0000256" key="5">
    <source>
        <dbReference type="ARBA" id="ARBA00017322"/>
    </source>
</evidence>
<evidence type="ECO:0000256" key="12">
    <source>
        <dbReference type="ARBA" id="ARBA00022777"/>
    </source>
</evidence>
<comment type="subcellular location">
    <subcellularLocation>
        <location evidence="3">Cytoplasm</location>
    </subcellularLocation>
</comment>
<evidence type="ECO:0000256" key="16">
    <source>
        <dbReference type="ARBA" id="ARBA00023014"/>
    </source>
</evidence>
<gene>
    <name evidence="23" type="ORF">QNI16_30720</name>
</gene>
<keyword evidence="20" id="KW-0472">Membrane</keyword>
<dbReference type="SUPFAM" id="SSF50998">
    <property type="entry name" value="Quinoprotein alcohol dehydrogenase-like"/>
    <property type="match status" value="1"/>
</dbReference>
<dbReference type="Gene3D" id="3.30.565.10">
    <property type="entry name" value="Histidine kinase-like ATPase, C-terminal domain"/>
    <property type="match status" value="1"/>
</dbReference>
<dbReference type="Pfam" id="PF07730">
    <property type="entry name" value="HisKA_3"/>
    <property type="match status" value="1"/>
</dbReference>
<evidence type="ECO:0000256" key="17">
    <source>
        <dbReference type="ARBA" id="ARBA00024827"/>
    </source>
</evidence>
<reference evidence="23" key="1">
    <citation type="submission" date="2023-05" db="EMBL/GenBank/DDBJ databases">
        <authorList>
            <person name="Zhang X."/>
        </authorList>
    </citation>
    <scope>NUCLEOTIDE SEQUENCE</scope>
    <source>
        <strain evidence="23">YF14B1</strain>
    </source>
</reference>
<dbReference type="InterPro" id="IPR005467">
    <property type="entry name" value="His_kinase_dom"/>
</dbReference>
<dbReference type="Gene3D" id="1.20.5.1930">
    <property type="match status" value="1"/>
</dbReference>
<keyword evidence="9" id="KW-0808">Transferase</keyword>
<dbReference type="InterPro" id="IPR004358">
    <property type="entry name" value="Sig_transdc_His_kin-like_C"/>
</dbReference>
<dbReference type="Proteomes" id="UP001241110">
    <property type="component" value="Unassembled WGS sequence"/>
</dbReference>
<dbReference type="InterPro" id="IPR011047">
    <property type="entry name" value="Quinoprotein_ADH-like_sf"/>
</dbReference>
<keyword evidence="16" id="KW-0411">Iron-sulfur</keyword>
<keyword evidence="14" id="KW-0408">Iron</keyword>
<dbReference type="EMBL" id="JASJOS010000017">
    <property type="protein sequence ID" value="MDJ1484913.1"/>
    <property type="molecule type" value="Genomic_DNA"/>
</dbReference>
<keyword evidence="8" id="KW-0597">Phosphoprotein</keyword>
<keyword evidence="7" id="KW-0963">Cytoplasm</keyword>
<evidence type="ECO:0000256" key="1">
    <source>
        <dbReference type="ARBA" id="ARBA00000085"/>
    </source>
</evidence>
<evidence type="ECO:0000313" key="23">
    <source>
        <dbReference type="EMBL" id="MDJ1484913.1"/>
    </source>
</evidence>
<dbReference type="PRINTS" id="PR00344">
    <property type="entry name" value="BCTRLSENSOR"/>
</dbReference>
<dbReference type="Gene3D" id="2.60.40.10">
    <property type="entry name" value="Immunoglobulins"/>
    <property type="match status" value="1"/>
</dbReference>
<dbReference type="PANTHER" id="PTHR24421:SF10">
    <property type="entry name" value="NITRATE_NITRITE SENSOR PROTEIN NARQ"/>
    <property type="match status" value="1"/>
</dbReference>
<name>A0AAE3QYN4_9BACT</name>
<keyword evidence="12" id="KW-0418">Kinase</keyword>
<evidence type="ECO:0000256" key="2">
    <source>
        <dbReference type="ARBA" id="ARBA00001966"/>
    </source>
</evidence>
<comment type="cofactor">
    <cofactor evidence="2">
        <name>[4Fe-4S] cluster</name>
        <dbReference type="ChEBI" id="CHEBI:49883"/>
    </cofactor>
</comment>
<dbReference type="GO" id="GO:0016020">
    <property type="term" value="C:membrane"/>
    <property type="evidence" value="ECO:0007669"/>
    <property type="project" value="InterPro"/>
</dbReference>
<evidence type="ECO:0000256" key="18">
    <source>
        <dbReference type="ARBA" id="ARBA00030800"/>
    </source>
</evidence>
<keyword evidence="11" id="KW-0547">Nucleotide-binding</keyword>
<keyword evidence="21" id="KW-0732">Signal</keyword>
<dbReference type="InterPro" id="IPR036890">
    <property type="entry name" value="HATPase_C_sf"/>
</dbReference>
<dbReference type="GO" id="GO:0005524">
    <property type="term" value="F:ATP binding"/>
    <property type="evidence" value="ECO:0007669"/>
    <property type="project" value="UniProtKB-KW"/>
</dbReference>
<dbReference type="InterPro" id="IPR003594">
    <property type="entry name" value="HATPase_dom"/>
</dbReference>
<feature type="signal peptide" evidence="21">
    <location>
        <begin position="1"/>
        <end position="19"/>
    </location>
</feature>
<evidence type="ECO:0000256" key="13">
    <source>
        <dbReference type="ARBA" id="ARBA00022840"/>
    </source>
</evidence>
<keyword evidence="6" id="KW-0004">4Fe-4S</keyword>
<keyword evidence="13" id="KW-0067">ATP-binding</keyword>
<dbReference type="GO" id="GO:0051539">
    <property type="term" value="F:4 iron, 4 sulfur cluster binding"/>
    <property type="evidence" value="ECO:0007669"/>
    <property type="project" value="UniProtKB-KW"/>
</dbReference>
<sequence length="1120" mass="128489">MIQKLVLFLLLSGSLIVSVQSQNQIFRHLEAPAEINNLEIFCTFQDSNGLMWIGTNNGLYSYDGYSFRHYENPVEGDFSITVIQEVDHKLWLGAWRNSGLWMFDKTTGIFTNAKDLPGFASFLANVFSVRNIYLDGNIVWFIATLMQRKSSVLVKYNLLTREFNYYYFRNPAHIDHLEFNTFTKTIEAGREIMWIGTHMNGLYEFDLETRKYTIHLPDPKKTTSLSHYDIRYVYASPSEPALWIGTKEGLNKMDLMTRKITQKYFYKPGSANSITDDRVWTVLEINRKVWVATENGLSCINLMTNQVSRFRHIAKDPESITGSFIRGLYPCQGLLWISTFGGGINQIDLQSANFQHYPLSSTNEDGLIGSSITALDVGDDQGKSGVWIGTENGLFFLDRKSKSINKHVGTENDPMAFHSILAKDNVLWLETSKGFRKYTIATHSLSTSGFKRETVDSLSNNSWFRSSFTTDPTGIWMGSWEHGLTHLETSSGKIRNYTPTLLNNVGGRGSRQATFPCIVTHKGKKYVFFISTVPYISANVQTERNCLVRFEPETNEYTYYTQEPQTPYSLAANYLTSLKSSGDSVLWLGTHKNGLEKFDISTERFTHFRVKEGIKSTTIFNLTTDLHGNLWMSTNEGISKLDIHTKHVTDFKGKFLEGNYWMVMVRDNSGYIYCGTNNGVSVFHPDSLKVNPYPPFTTITSLRVFDKEYDPNILITPGKQITLSYKNNFVSFEFAALNYREPERNEYMYQMVGVDEQWNYAGSRRYVSYANIEPGDYEFRVRSSNNDGIWNSKWTSVFISITPPWWATLWFRTLMAIVVLFSVWVFYRLRIDTLKQRQVQLEMQVRTRTSEIIYQKEEIAVQQSELARMNEYLKVLSDTLEDRVHLRTSELVRANEELRRKNEEIQQALIQGQTLERKRVAAELHDNLGGLLSALKFNLETLDLQNLSEGEKNVYENVLTMVANACVEVRNISHNMLPEVLEKEGLEVALKRFVYSINATKKIDFELDLFGLEERLEKDIEFSIYPICVELVNNIFKHAEATTASLQIIFSENELSIVVEDNGKGIKNKDGADGMGLKNLKSRIEAMLGVYHIDSAPERGTTISIEIPLEKRKKRKLNVS</sequence>
<dbReference type="InterPro" id="IPR011044">
    <property type="entry name" value="Quino_amine_DH_bsu"/>
</dbReference>
<evidence type="ECO:0000256" key="10">
    <source>
        <dbReference type="ARBA" id="ARBA00022723"/>
    </source>
</evidence>
<dbReference type="GO" id="GO:0046872">
    <property type="term" value="F:metal ion binding"/>
    <property type="evidence" value="ECO:0007669"/>
    <property type="project" value="UniProtKB-KW"/>
</dbReference>
<keyword evidence="19" id="KW-0175">Coiled coil</keyword>
<dbReference type="SUPFAM" id="SSF50969">
    <property type="entry name" value="YVTN repeat-like/Quinoprotein amine dehydrogenase"/>
    <property type="match status" value="1"/>
</dbReference>
<evidence type="ECO:0000256" key="9">
    <source>
        <dbReference type="ARBA" id="ARBA00022679"/>
    </source>
</evidence>
<keyword evidence="20" id="KW-1133">Transmembrane helix</keyword>
<proteinExistence type="predicted"/>
<evidence type="ECO:0000256" key="11">
    <source>
        <dbReference type="ARBA" id="ARBA00022741"/>
    </source>
</evidence>
<evidence type="ECO:0000256" key="3">
    <source>
        <dbReference type="ARBA" id="ARBA00004496"/>
    </source>
</evidence>
<dbReference type="Gene3D" id="2.130.10.10">
    <property type="entry name" value="YVTN repeat-like/Quinoprotein amine dehydrogenase"/>
    <property type="match status" value="3"/>
</dbReference>
<dbReference type="GO" id="GO:0000155">
    <property type="term" value="F:phosphorelay sensor kinase activity"/>
    <property type="evidence" value="ECO:0007669"/>
    <property type="project" value="InterPro"/>
</dbReference>
<protein>
    <recommendedName>
        <fullName evidence="5">Oxygen sensor histidine kinase NreB</fullName>
        <ecNumber evidence="4">2.7.13.3</ecNumber>
    </recommendedName>
    <alternativeName>
        <fullName evidence="18">Nitrogen regulation protein B</fullName>
    </alternativeName>
</protein>
<dbReference type="InterPro" id="IPR011123">
    <property type="entry name" value="Y_Y_Y"/>
</dbReference>
<dbReference type="InterPro" id="IPR015943">
    <property type="entry name" value="WD40/YVTN_repeat-like_dom_sf"/>
</dbReference>
<comment type="catalytic activity">
    <reaction evidence="1">
        <text>ATP + protein L-histidine = ADP + protein N-phospho-L-histidine.</text>
        <dbReference type="EC" id="2.7.13.3"/>
    </reaction>
</comment>
<organism evidence="23 24">
    <name type="scientific">Xanthocytophaga flava</name>
    <dbReference type="NCBI Taxonomy" id="3048013"/>
    <lineage>
        <taxon>Bacteria</taxon>
        <taxon>Pseudomonadati</taxon>
        <taxon>Bacteroidota</taxon>
        <taxon>Cytophagia</taxon>
        <taxon>Cytophagales</taxon>
        <taxon>Rhodocytophagaceae</taxon>
        <taxon>Xanthocytophaga</taxon>
    </lineage>
</organism>
<dbReference type="SUPFAM" id="SSF63829">
    <property type="entry name" value="Calcium-dependent phosphotriesterase"/>
    <property type="match status" value="1"/>
</dbReference>
<comment type="function">
    <text evidence="17">Member of the two-component regulatory system NreB/NreC involved in the control of dissimilatory nitrate/nitrite reduction in response to oxygen. NreB functions as a direct oxygen sensor histidine kinase which is autophosphorylated, in the absence of oxygen, probably at the conserved histidine residue, and transfers its phosphate group probably to a conserved aspartate residue of NreC. NreB/NreC activates the expression of the nitrate (narGHJI) and nitrite (nir) reductase operons, as well as the putative nitrate transporter gene narT.</text>
</comment>
<feature type="domain" description="Histidine kinase" evidence="22">
    <location>
        <begin position="923"/>
        <end position="1111"/>
    </location>
</feature>
<keyword evidence="20" id="KW-0812">Transmembrane</keyword>
<dbReference type="EC" id="2.7.13.3" evidence="4"/>
<evidence type="ECO:0000256" key="8">
    <source>
        <dbReference type="ARBA" id="ARBA00022553"/>
    </source>
</evidence>
<evidence type="ECO:0000256" key="21">
    <source>
        <dbReference type="SAM" id="SignalP"/>
    </source>
</evidence>
<keyword evidence="15" id="KW-0902">Two-component regulatory system</keyword>
<evidence type="ECO:0000313" key="24">
    <source>
        <dbReference type="Proteomes" id="UP001241110"/>
    </source>
</evidence>
<dbReference type="Pfam" id="PF07495">
    <property type="entry name" value="Y_Y_Y"/>
    <property type="match status" value="1"/>
</dbReference>
<feature type="coiled-coil region" evidence="19">
    <location>
        <begin position="888"/>
        <end position="918"/>
    </location>
</feature>
<evidence type="ECO:0000256" key="14">
    <source>
        <dbReference type="ARBA" id="ARBA00023004"/>
    </source>
</evidence>
<dbReference type="InterPro" id="IPR050482">
    <property type="entry name" value="Sensor_HK_TwoCompSys"/>
</dbReference>
<dbReference type="AlphaFoldDB" id="A0AAE3QYN4"/>
<evidence type="ECO:0000256" key="15">
    <source>
        <dbReference type="ARBA" id="ARBA00023012"/>
    </source>
</evidence>
<dbReference type="GO" id="GO:0046983">
    <property type="term" value="F:protein dimerization activity"/>
    <property type="evidence" value="ECO:0007669"/>
    <property type="project" value="InterPro"/>
</dbReference>
<evidence type="ECO:0000256" key="4">
    <source>
        <dbReference type="ARBA" id="ARBA00012438"/>
    </source>
</evidence>
<dbReference type="PANTHER" id="PTHR24421">
    <property type="entry name" value="NITRATE/NITRITE SENSOR PROTEIN NARX-RELATED"/>
    <property type="match status" value="1"/>
</dbReference>
<feature type="transmembrane region" description="Helical" evidence="20">
    <location>
        <begin position="805"/>
        <end position="827"/>
    </location>
</feature>
<evidence type="ECO:0000256" key="20">
    <source>
        <dbReference type="SAM" id="Phobius"/>
    </source>
</evidence>
<dbReference type="SUPFAM" id="SSF55874">
    <property type="entry name" value="ATPase domain of HSP90 chaperone/DNA topoisomerase II/histidine kinase"/>
    <property type="match status" value="1"/>
</dbReference>
<dbReference type="CDD" id="cd16917">
    <property type="entry name" value="HATPase_UhpB-NarQ-NarX-like"/>
    <property type="match status" value="1"/>
</dbReference>
<evidence type="ECO:0000256" key="6">
    <source>
        <dbReference type="ARBA" id="ARBA00022485"/>
    </source>
</evidence>
<dbReference type="SMART" id="SM00387">
    <property type="entry name" value="HATPase_c"/>
    <property type="match status" value="1"/>
</dbReference>
<dbReference type="InterPro" id="IPR011110">
    <property type="entry name" value="Reg_prop"/>
</dbReference>
<evidence type="ECO:0000259" key="22">
    <source>
        <dbReference type="PROSITE" id="PS50109"/>
    </source>
</evidence>
<evidence type="ECO:0000256" key="19">
    <source>
        <dbReference type="SAM" id="Coils"/>
    </source>
</evidence>